<dbReference type="EMBL" id="JAQIOY010000002">
    <property type="protein sequence ID" value="MDA7424740.1"/>
    <property type="molecule type" value="Genomic_DNA"/>
</dbReference>
<comment type="caution">
    <text evidence="2">The sequence shown here is derived from an EMBL/GenBank/DDBJ whole genome shotgun (WGS) entry which is preliminary data.</text>
</comment>
<name>A0ABT4XS16_9RHOB</name>
<keyword evidence="1" id="KW-1133">Transmembrane helix</keyword>
<reference evidence="2 3" key="1">
    <citation type="submission" date="2023-01" db="EMBL/GenBank/DDBJ databases">
        <title>Thalassococcus onchidii sp. nov., isolated from a marine invertebrate from the South China Sea.</title>
        <authorList>
            <person name="Xu S."/>
            <person name="Liu Z."/>
            <person name="Xu Y."/>
        </authorList>
    </citation>
    <scope>NUCLEOTIDE SEQUENCE [LARGE SCALE GENOMIC DNA]</scope>
    <source>
        <strain evidence="2 3">KCTC 32084</strain>
    </source>
</reference>
<organism evidence="2 3">
    <name type="scientific">Thalassococcus lentus</name>
    <dbReference type="NCBI Taxonomy" id="1210524"/>
    <lineage>
        <taxon>Bacteria</taxon>
        <taxon>Pseudomonadati</taxon>
        <taxon>Pseudomonadota</taxon>
        <taxon>Alphaproteobacteria</taxon>
        <taxon>Rhodobacterales</taxon>
        <taxon>Roseobacteraceae</taxon>
        <taxon>Thalassococcus</taxon>
    </lineage>
</organism>
<keyword evidence="1" id="KW-0812">Transmembrane</keyword>
<gene>
    <name evidence="2" type="ORF">PFY00_08395</name>
</gene>
<evidence type="ECO:0000256" key="1">
    <source>
        <dbReference type="SAM" id="Phobius"/>
    </source>
</evidence>
<proteinExistence type="predicted"/>
<dbReference type="Proteomes" id="UP001210720">
    <property type="component" value="Unassembled WGS sequence"/>
</dbReference>
<evidence type="ECO:0000313" key="2">
    <source>
        <dbReference type="EMBL" id="MDA7424740.1"/>
    </source>
</evidence>
<sequence>MTGTSSYTVKLILQREQLVSLPKVSEMVAEAIGDPSILKTTEAGLTRLSFGSGRSQYRLDLAFVQDETMLSLTAIKSGSSEKTTLKRLAVIAYFLVTRLPVSHVIWTGSQSRIPKEAFVAGLDDHLAGRYAPRRPLDRPVVPRRVIRSANQNAVPRQRPLAVPNDHVDCAAERQLQPLGRAAVLETDWTELESCLRDVMLREATAEELQAVEDPASTIPVEARLSTWAVSLTVATVALPIAIPLFAHNLTKGEDMRVASLCMGLAGFFLALSDSGAMDSVVFWAG</sequence>
<feature type="transmembrane region" description="Helical" evidence="1">
    <location>
        <begin position="224"/>
        <end position="245"/>
    </location>
</feature>
<keyword evidence="3" id="KW-1185">Reference proteome</keyword>
<feature type="transmembrane region" description="Helical" evidence="1">
    <location>
        <begin position="257"/>
        <end position="277"/>
    </location>
</feature>
<accession>A0ABT4XS16</accession>
<keyword evidence="1" id="KW-0472">Membrane</keyword>
<dbReference type="RefSeq" id="WP_271432083.1">
    <property type="nucleotide sequence ID" value="NZ_JAQIOY010000002.1"/>
</dbReference>
<protein>
    <submittedName>
        <fullName evidence="2">Uncharacterized protein</fullName>
    </submittedName>
</protein>
<evidence type="ECO:0000313" key="3">
    <source>
        <dbReference type="Proteomes" id="UP001210720"/>
    </source>
</evidence>